<protein>
    <submittedName>
        <fullName evidence="4">GNAT family N-acetyltransferase</fullName>
    </submittedName>
</protein>
<evidence type="ECO:0000256" key="2">
    <source>
        <dbReference type="ARBA" id="ARBA00023315"/>
    </source>
</evidence>
<dbReference type="PROSITE" id="PS51186">
    <property type="entry name" value="GNAT"/>
    <property type="match status" value="1"/>
</dbReference>
<dbReference type="RefSeq" id="WP_067885447.1">
    <property type="nucleotide sequence ID" value="NZ_VSFG01000004.1"/>
</dbReference>
<accession>A0A5D0NKS6</accession>
<dbReference type="PANTHER" id="PTHR43877">
    <property type="entry name" value="AMINOALKYLPHOSPHONATE N-ACETYLTRANSFERASE-RELATED-RELATED"/>
    <property type="match status" value="1"/>
</dbReference>
<evidence type="ECO:0000256" key="1">
    <source>
        <dbReference type="ARBA" id="ARBA00022679"/>
    </source>
</evidence>
<comment type="caution">
    <text evidence="4">The sequence shown here is derived from an EMBL/GenBank/DDBJ whole genome shotgun (WGS) entry which is preliminary data.</text>
</comment>
<dbReference type="Gene3D" id="3.40.630.30">
    <property type="match status" value="1"/>
</dbReference>
<dbReference type="InterPro" id="IPR016181">
    <property type="entry name" value="Acyl_CoA_acyltransferase"/>
</dbReference>
<evidence type="ECO:0000313" key="5">
    <source>
        <dbReference type="Proteomes" id="UP000323380"/>
    </source>
</evidence>
<dbReference type="GO" id="GO:0016747">
    <property type="term" value="F:acyltransferase activity, transferring groups other than amino-acyl groups"/>
    <property type="evidence" value="ECO:0007669"/>
    <property type="project" value="InterPro"/>
</dbReference>
<dbReference type="Pfam" id="PF00583">
    <property type="entry name" value="Acetyltransf_1"/>
    <property type="match status" value="1"/>
</dbReference>
<keyword evidence="5" id="KW-1185">Reference proteome</keyword>
<sequence length="275" mass="29268">MAWTITDDLDTFHAAADGFLRADPVANTVPLTVIDALRAQGPGDVLFGWWTDGGPPAGAVLWTRGYPPMLSAMPERAARDLADALAGRGADLPGVNGTLADAEAFAKAWTAATGTASSLSMEQRLYRLDRLIVPDPPPEGAPRVAAASDREVALRWYGAFARSGPGHGPVDAAALDRRIAEGRLMLWEVGGRPVAMAGRTPIIAGMARIAPVYTPPENRRRGYAAAVTAAVTREAREAGAEHVVLFTDLANPTSNGVYRRLGYRKVEDRVVLDFT</sequence>
<dbReference type="STRING" id="1220554.GCA_001552135_00801"/>
<dbReference type="Proteomes" id="UP000323380">
    <property type="component" value="Unassembled WGS sequence"/>
</dbReference>
<evidence type="ECO:0000313" key="4">
    <source>
        <dbReference type="EMBL" id="TYB44751.1"/>
    </source>
</evidence>
<reference evidence="4 5" key="1">
    <citation type="submission" date="2019-08" db="EMBL/GenBank/DDBJ databases">
        <title>Actinomadura sp. nov. CYP1-5 isolated from mountain soil.</title>
        <authorList>
            <person name="Songsumanus A."/>
            <person name="Kuncharoen N."/>
            <person name="Kudo T."/>
            <person name="Yuki M."/>
            <person name="Igarashi Y."/>
            <person name="Tanasupawat S."/>
        </authorList>
    </citation>
    <scope>NUCLEOTIDE SEQUENCE [LARGE SCALE GENOMIC DNA]</scope>
    <source>
        <strain evidence="4 5">JCM 14158</strain>
    </source>
</reference>
<organism evidence="4 5">
    <name type="scientific">Actinomadura chibensis</name>
    <dbReference type="NCBI Taxonomy" id="392828"/>
    <lineage>
        <taxon>Bacteria</taxon>
        <taxon>Bacillati</taxon>
        <taxon>Actinomycetota</taxon>
        <taxon>Actinomycetes</taxon>
        <taxon>Streptosporangiales</taxon>
        <taxon>Thermomonosporaceae</taxon>
        <taxon>Actinomadura</taxon>
    </lineage>
</organism>
<dbReference type="InterPro" id="IPR050832">
    <property type="entry name" value="Bact_Acetyltransf"/>
</dbReference>
<dbReference type="EMBL" id="VSFG01000004">
    <property type="protein sequence ID" value="TYB44751.1"/>
    <property type="molecule type" value="Genomic_DNA"/>
</dbReference>
<proteinExistence type="predicted"/>
<evidence type="ECO:0000259" key="3">
    <source>
        <dbReference type="PROSITE" id="PS51186"/>
    </source>
</evidence>
<gene>
    <name evidence="4" type="ORF">FXF69_21620</name>
</gene>
<keyword evidence="2" id="KW-0012">Acyltransferase</keyword>
<feature type="domain" description="N-acetyltransferase" evidence="3">
    <location>
        <begin position="140"/>
        <end position="275"/>
    </location>
</feature>
<dbReference type="AlphaFoldDB" id="A0A5D0NKS6"/>
<name>A0A5D0NKS6_9ACTN</name>
<dbReference type="SUPFAM" id="SSF55729">
    <property type="entry name" value="Acyl-CoA N-acyltransferases (Nat)"/>
    <property type="match status" value="1"/>
</dbReference>
<keyword evidence="1 4" id="KW-0808">Transferase</keyword>
<dbReference type="InterPro" id="IPR000182">
    <property type="entry name" value="GNAT_dom"/>
</dbReference>